<evidence type="ECO:0000313" key="2">
    <source>
        <dbReference type="WBParaSite" id="ALUE_0002347801-mRNA-1"/>
    </source>
</evidence>
<dbReference type="AlphaFoldDB" id="A0A0M3IXK0"/>
<sequence length="60" mass="6704">MVLSNITIQRLTFPPVLFLTRIRGPATSLANYTCGQNATILFALTSRQQSSYQVHITSYV</sequence>
<protein>
    <submittedName>
        <fullName evidence="2">MSP domain-containing protein</fullName>
    </submittedName>
</protein>
<proteinExistence type="predicted"/>
<keyword evidence="1" id="KW-1185">Reference proteome</keyword>
<reference evidence="2" key="1">
    <citation type="submission" date="2017-02" db="UniProtKB">
        <authorList>
            <consortium name="WormBaseParasite"/>
        </authorList>
    </citation>
    <scope>IDENTIFICATION</scope>
</reference>
<organism evidence="1 2">
    <name type="scientific">Ascaris lumbricoides</name>
    <name type="common">Giant roundworm</name>
    <dbReference type="NCBI Taxonomy" id="6252"/>
    <lineage>
        <taxon>Eukaryota</taxon>
        <taxon>Metazoa</taxon>
        <taxon>Ecdysozoa</taxon>
        <taxon>Nematoda</taxon>
        <taxon>Chromadorea</taxon>
        <taxon>Rhabditida</taxon>
        <taxon>Spirurina</taxon>
        <taxon>Ascaridomorpha</taxon>
        <taxon>Ascaridoidea</taxon>
        <taxon>Ascarididae</taxon>
        <taxon>Ascaris</taxon>
    </lineage>
</organism>
<accession>A0A0M3IXK0</accession>
<name>A0A0M3IXK0_ASCLU</name>
<dbReference type="Proteomes" id="UP000036681">
    <property type="component" value="Unplaced"/>
</dbReference>
<dbReference type="WBParaSite" id="ALUE_0002347801-mRNA-1">
    <property type="protein sequence ID" value="ALUE_0002347801-mRNA-1"/>
    <property type="gene ID" value="ALUE_0002347801"/>
</dbReference>
<evidence type="ECO:0000313" key="1">
    <source>
        <dbReference type="Proteomes" id="UP000036681"/>
    </source>
</evidence>